<evidence type="ECO:0000313" key="1">
    <source>
        <dbReference type="EMBL" id="ALA45457.1"/>
    </source>
</evidence>
<dbReference type="InterPro" id="IPR036626">
    <property type="entry name" value="GpW_sf"/>
</dbReference>
<organism evidence="1 2">
    <name type="scientific">Achromobacter phage phiAxp-2</name>
    <dbReference type="NCBI Taxonomy" id="1664246"/>
    <lineage>
        <taxon>Viruses</taxon>
        <taxon>Duplodnaviria</taxon>
        <taxon>Heunggongvirae</taxon>
        <taxon>Uroviricota</taxon>
        <taxon>Caudoviricetes</taxon>
        <taxon>Casjensviridae</taxon>
        <taxon>Fengtaivirus</taxon>
        <taxon>Fengtaivirus Axp2</taxon>
    </lineage>
</organism>
<dbReference type="EMBL" id="KT321316">
    <property type="protein sequence ID" value="ALA45457.1"/>
    <property type="molecule type" value="Genomic_DNA"/>
</dbReference>
<dbReference type="GeneID" id="26798896"/>
<evidence type="ECO:0000313" key="2">
    <source>
        <dbReference type="Proteomes" id="UP000201646"/>
    </source>
</evidence>
<name>A0A0K2FIH9_9CAUD</name>
<proteinExistence type="predicted"/>
<dbReference type="OrthoDB" id="19003at10239"/>
<sequence length="83" mass="9274">MTSLTPECKELLMQRLKEAELAYHQLVMGGGIRVIKDQNGEQVEYTSANRQALYSYILQLRSLLGIGPCGTEAAPTRPLTFIF</sequence>
<dbReference type="Gene3D" id="3.30.1580.10">
    <property type="entry name" value="Head-to-tail joining protein W"/>
    <property type="match status" value="1"/>
</dbReference>
<dbReference type="GO" id="GO:0019058">
    <property type="term" value="P:viral life cycle"/>
    <property type="evidence" value="ECO:0007669"/>
    <property type="project" value="InterPro"/>
</dbReference>
<accession>A0A0K2FIH9</accession>
<dbReference type="KEGG" id="vg:26798896"/>
<dbReference type="SUPFAM" id="SSF64210">
    <property type="entry name" value="Head-to-tail joining protein W, gpW"/>
    <property type="match status" value="1"/>
</dbReference>
<reference evidence="1" key="1">
    <citation type="submission" date="2015-09" db="EMBL/GenBank/DDBJ databases">
        <authorList>
            <person name="Zhao X."/>
        </authorList>
    </citation>
    <scope>NUCLEOTIDE SEQUENCE</scope>
</reference>
<dbReference type="InterPro" id="IPR004174">
    <property type="entry name" value="GpW"/>
</dbReference>
<dbReference type="Proteomes" id="UP000201646">
    <property type="component" value="Segment"/>
</dbReference>
<dbReference type="Pfam" id="PF02831">
    <property type="entry name" value="gpW"/>
    <property type="match status" value="1"/>
</dbReference>
<protein>
    <submittedName>
        <fullName evidence="1">Head-to-tail joining protein</fullName>
    </submittedName>
</protein>
<gene>
    <name evidence="1" type="ORF">ADP64_000013</name>
</gene>
<dbReference type="RefSeq" id="YP_009226431.1">
    <property type="nucleotide sequence ID" value="NC_029106.1"/>
</dbReference>
<keyword evidence="2" id="KW-1185">Reference proteome</keyword>